<name>W6Z8V8_COCMI</name>
<dbReference type="HOGENOM" id="CLU_028054_0_0_1"/>
<evidence type="ECO:0000313" key="3">
    <source>
        <dbReference type="Proteomes" id="UP000054032"/>
    </source>
</evidence>
<protein>
    <submittedName>
        <fullName evidence="2">Uncharacterized protein</fullName>
    </submittedName>
</protein>
<sequence>MDASNMSFEAKIAMALGGSSWQSLQNSSTADPVPAAEQATNADEEYEDDDDDDDEDGDGGNGISIVDGPADTVAARESQVDKELLKKRKKRLERFEKTVARDAGEVVETIDVDSLIPVSQKVSWDQDPEIVCCYNWQASTDGTNTIFVPGEPAKWQQPALPHHLERDSGFQYQDYNYARKPRNPYSPMFEALSVMNPGFTFNDVDVLADRNNLRVLLEFAQGKANGPFRLNIYLVFNTLVIVRRESRWWKLSDGHSYGINFERDFTTTTDDMRDATSHYRAIRYNMGPLNVVCRFEADAYDDGMGNDNLTESEVAAATGNGAGPTTRPTFNYSAPVGVLQKGHIVPTAQMVELKTQAYHPESSALVQCQDQLWFGRTSLLFTAPYDKETGRVQRVKKEDATERVARWEEAQQEALQKLVALLVRIRAVLVRERRPNRAVVLVREAKSGPLVLRTMEERSHAVDRDTREIFWPFRPQSFGGHRGRGNDRGRASFHGSRGRGQGGPGGRGNFPPTFPSPHFHGRGQYPPPPPGWTPPYNNAARGRGQGQFHGNASSSSTYRDDRRADGGQGRGAGRAKHVGRGQSPAYPY</sequence>
<evidence type="ECO:0000313" key="2">
    <source>
        <dbReference type="EMBL" id="EUC46188.1"/>
    </source>
</evidence>
<dbReference type="eggNOG" id="ENOG502R6JX">
    <property type="taxonomic scope" value="Eukaryota"/>
</dbReference>
<reference evidence="2 3" key="1">
    <citation type="journal article" date="2013" name="PLoS Genet.">
        <title>Comparative genome structure, secondary metabolite, and effector coding capacity across Cochliobolus pathogens.</title>
        <authorList>
            <person name="Condon B.J."/>
            <person name="Leng Y."/>
            <person name="Wu D."/>
            <person name="Bushley K.E."/>
            <person name="Ohm R.A."/>
            <person name="Otillar R."/>
            <person name="Martin J."/>
            <person name="Schackwitz W."/>
            <person name="Grimwood J."/>
            <person name="MohdZainudin N."/>
            <person name="Xue C."/>
            <person name="Wang R."/>
            <person name="Manning V.A."/>
            <person name="Dhillon B."/>
            <person name="Tu Z.J."/>
            <person name="Steffenson B.J."/>
            <person name="Salamov A."/>
            <person name="Sun H."/>
            <person name="Lowry S."/>
            <person name="LaButti K."/>
            <person name="Han J."/>
            <person name="Copeland A."/>
            <person name="Lindquist E."/>
            <person name="Barry K."/>
            <person name="Schmutz J."/>
            <person name="Baker S.E."/>
            <person name="Ciuffetti L.M."/>
            <person name="Grigoriev I.V."/>
            <person name="Zhong S."/>
            <person name="Turgeon B.G."/>
        </authorList>
    </citation>
    <scope>NUCLEOTIDE SEQUENCE [LARGE SCALE GENOMIC DNA]</scope>
    <source>
        <strain evidence="2 3">ATCC 44560</strain>
    </source>
</reference>
<dbReference type="PANTHER" id="PTHR35179">
    <property type="entry name" value="PROTEIN CBG02620"/>
    <property type="match status" value="1"/>
</dbReference>
<dbReference type="Proteomes" id="UP000054032">
    <property type="component" value="Unassembled WGS sequence"/>
</dbReference>
<dbReference type="STRING" id="930090.W6Z8V8"/>
<proteinExistence type="predicted"/>
<feature type="region of interest" description="Disordered" evidence="1">
    <location>
        <begin position="473"/>
        <end position="588"/>
    </location>
</feature>
<dbReference type="EMBL" id="KI963970">
    <property type="protein sequence ID" value="EUC46188.1"/>
    <property type="molecule type" value="Genomic_DNA"/>
</dbReference>
<dbReference type="PANTHER" id="PTHR35179:SF1">
    <property type="entry name" value="INTEGRAL MEMBRANE PROTEIN"/>
    <property type="match status" value="1"/>
</dbReference>
<accession>W6Z8V8</accession>
<feature type="compositionally biased region" description="Acidic residues" evidence="1">
    <location>
        <begin position="42"/>
        <end position="58"/>
    </location>
</feature>
<dbReference type="GeneID" id="19122957"/>
<dbReference type="AlphaFoldDB" id="W6Z8V8"/>
<feature type="compositionally biased region" description="Polar residues" evidence="1">
    <location>
        <begin position="548"/>
        <end position="557"/>
    </location>
</feature>
<feature type="region of interest" description="Disordered" evidence="1">
    <location>
        <begin position="22"/>
        <end position="79"/>
    </location>
</feature>
<evidence type="ECO:0000256" key="1">
    <source>
        <dbReference type="SAM" id="MobiDB-lite"/>
    </source>
</evidence>
<gene>
    <name evidence="2" type="ORF">COCMIDRAFT_36149</name>
</gene>
<dbReference type="RefSeq" id="XP_007687293.1">
    <property type="nucleotide sequence ID" value="XM_007689103.1"/>
</dbReference>
<dbReference type="OrthoDB" id="420564at2759"/>
<organism evidence="2 3">
    <name type="scientific">Bipolaris oryzae ATCC 44560</name>
    <dbReference type="NCBI Taxonomy" id="930090"/>
    <lineage>
        <taxon>Eukaryota</taxon>
        <taxon>Fungi</taxon>
        <taxon>Dikarya</taxon>
        <taxon>Ascomycota</taxon>
        <taxon>Pezizomycotina</taxon>
        <taxon>Dothideomycetes</taxon>
        <taxon>Pleosporomycetidae</taxon>
        <taxon>Pleosporales</taxon>
        <taxon>Pleosporineae</taxon>
        <taxon>Pleosporaceae</taxon>
        <taxon>Bipolaris</taxon>
    </lineage>
</organism>
<keyword evidence="3" id="KW-1185">Reference proteome</keyword>
<dbReference type="KEGG" id="bor:COCMIDRAFT_36149"/>
<feature type="compositionally biased region" description="Gly residues" evidence="1">
    <location>
        <begin position="498"/>
        <end position="508"/>
    </location>
</feature>